<name>A0A371I1B7_MUCPR</name>
<keyword evidence="2" id="KW-1185">Reference proteome</keyword>
<feature type="non-terminal residue" evidence="1">
    <location>
        <position position="1"/>
    </location>
</feature>
<evidence type="ECO:0000313" key="2">
    <source>
        <dbReference type="Proteomes" id="UP000257109"/>
    </source>
</evidence>
<sequence>LSSTFSIFVDPTDLNDGLHYYEHHDVTVTNRPPQVSFAKMLFQPVKVDLTNMISFMLGCEKLAHI</sequence>
<evidence type="ECO:0000313" key="1">
    <source>
        <dbReference type="EMBL" id="RDY08835.1"/>
    </source>
</evidence>
<proteinExistence type="predicted"/>
<comment type="caution">
    <text evidence="1">The sequence shown here is derived from an EMBL/GenBank/DDBJ whole genome shotgun (WGS) entry which is preliminary data.</text>
</comment>
<organism evidence="1 2">
    <name type="scientific">Mucuna pruriens</name>
    <name type="common">Velvet bean</name>
    <name type="synonym">Dolichos pruriens</name>
    <dbReference type="NCBI Taxonomy" id="157652"/>
    <lineage>
        <taxon>Eukaryota</taxon>
        <taxon>Viridiplantae</taxon>
        <taxon>Streptophyta</taxon>
        <taxon>Embryophyta</taxon>
        <taxon>Tracheophyta</taxon>
        <taxon>Spermatophyta</taxon>
        <taxon>Magnoliopsida</taxon>
        <taxon>eudicotyledons</taxon>
        <taxon>Gunneridae</taxon>
        <taxon>Pentapetalae</taxon>
        <taxon>rosids</taxon>
        <taxon>fabids</taxon>
        <taxon>Fabales</taxon>
        <taxon>Fabaceae</taxon>
        <taxon>Papilionoideae</taxon>
        <taxon>50 kb inversion clade</taxon>
        <taxon>NPAAA clade</taxon>
        <taxon>indigoferoid/millettioid clade</taxon>
        <taxon>Phaseoleae</taxon>
        <taxon>Mucuna</taxon>
    </lineage>
</organism>
<dbReference type="AlphaFoldDB" id="A0A371I1B7"/>
<reference evidence="1" key="1">
    <citation type="submission" date="2018-05" db="EMBL/GenBank/DDBJ databases">
        <title>Draft genome of Mucuna pruriens seed.</title>
        <authorList>
            <person name="Nnadi N.E."/>
            <person name="Vos R."/>
            <person name="Hasami M.H."/>
            <person name="Devisetty U.K."/>
            <person name="Aguiy J.C."/>
        </authorList>
    </citation>
    <scope>NUCLEOTIDE SEQUENCE [LARGE SCALE GENOMIC DNA]</scope>
    <source>
        <strain evidence="1">JCA_2017</strain>
    </source>
</reference>
<gene>
    <name evidence="1" type="ORF">CR513_06899</name>
</gene>
<protein>
    <submittedName>
        <fullName evidence="1">Uncharacterized protein</fullName>
    </submittedName>
</protein>
<accession>A0A371I1B7</accession>
<dbReference type="Proteomes" id="UP000257109">
    <property type="component" value="Unassembled WGS sequence"/>
</dbReference>
<dbReference type="EMBL" id="QJKJ01001200">
    <property type="protein sequence ID" value="RDY08835.1"/>
    <property type="molecule type" value="Genomic_DNA"/>
</dbReference>